<proteinExistence type="predicted"/>
<evidence type="ECO:0000313" key="2">
    <source>
        <dbReference type="Proteomes" id="UP001152622"/>
    </source>
</evidence>
<organism evidence="1 2">
    <name type="scientific">Synaphobranchus kaupii</name>
    <name type="common">Kaup's arrowtooth eel</name>
    <dbReference type="NCBI Taxonomy" id="118154"/>
    <lineage>
        <taxon>Eukaryota</taxon>
        <taxon>Metazoa</taxon>
        <taxon>Chordata</taxon>
        <taxon>Craniata</taxon>
        <taxon>Vertebrata</taxon>
        <taxon>Euteleostomi</taxon>
        <taxon>Actinopterygii</taxon>
        <taxon>Neopterygii</taxon>
        <taxon>Teleostei</taxon>
        <taxon>Anguilliformes</taxon>
        <taxon>Synaphobranchidae</taxon>
        <taxon>Synaphobranchus</taxon>
    </lineage>
</organism>
<gene>
    <name evidence="1" type="ORF">SKAU_G00170200</name>
</gene>
<name>A0A9Q1J0M6_SYNKA</name>
<protein>
    <submittedName>
        <fullName evidence="1">Uncharacterized protein</fullName>
    </submittedName>
</protein>
<comment type="caution">
    <text evidence="1">The sequence shown here is derived from an EMBL/GenBank/DDBJ whole genome shotgun (WGS) entry which is preliminary data.</text>
</comment>
<sequence>MSRVWEWCGCDVISMCANSNKPRSFPNPIPTSLSDLQRFFPQCVLGGQRCRDQRVEDTQITFSTFHTKR</sequence>
<keyword evidence="2" id="KW-1185">Reference proteome</keyword>
<dbReference type="AlphaFoldDB" id="A0A9Q1J0M6"/>
<accession>A0A9Q1J0M6</accession>
<dbReference type="Proteomes" id="UP001152622">
    <property type="component" value="Chromosome 5"/>
</dbReference>
<reference evidence="1" key="1">
    <citation type="journal article" date="2023" name="Science">
        <title>Genome structures resolve the early diversification of teleost fishes.</title>
        <authorList>
            <person name="Parey E."/>
            <person name="Louis A."/>
            <person name="Montfort J."/>
            <person name="Bouchez O."/>
            <person name="Roques C."/>
            <person name="Iampietro C."/>
            <person name="Lluch J."/>
            <person name="Castinel A."/>
            <person name="Donnadieu C."/>
            <person name="Desvignes T."/>
            <person name="Floi Bucao C."/>
            <person name="Jouanno E."/>
            <person name="Wen M."/>
            <person name="Mejri S."/>
            <person name="Dirks R."/>
            <person name="Jansen H."/>
            <person name="Henkel C."/>
            <person name="Chen W.J."/>
            <person name="Zahm M."/>
            <person name="Cabau C."/>
            <person name="Klopp C."/>
            <person name="Thompson A.W."/>
            <person name="Robinson-Rechavi M."/>
            <person name="Braasch I."/>
            <person name="Lecointre G."/>
            <person name="Bobe J."/>
            <person name="Postlethwait J.H."/>
            <person name="Berthelot C."/>
            <person name="Roest Crollius H."/>
            <person name="Guiguen Y."/>
        </authorList>
    </citation>
    <scope>NUCLEOTIDE SEQUENCE</scope>
    <source>
        <strain evidence="1">WJC10195</strain>
    </source>
</reference>
<dbReference type="EMBL" id="JAINUF010000005">
    <property type="protein sequence ID" value="KAJ8360495.1"/>
    <property type="molecule type" value="Genomic_DNA"/>
</dbReference>
<evidence type="ECO:0000313" key="1">
    <source>
        <dbReference type="EMBL" id="KAJ8360495.1"/>
    </source>
</evidence>